<dbReference type="InterPro" id="IPR005331">
    <property type="entry name" value="Sulfotransferase"/>
</dbReference>
<dbReference type="GO" id="GO:0008146">
    <property type="term" value="F:sulfotransferase activity"/>
    <property type="evidence" value="ECO:0007669"/>
    <property type="project" value="InterPro"/>
</dbReference>
<evidence type="ECO:0000313" key="2">
    <source>
        <dbReference type="EMBL" id="QEG20783.1"/>
    </source>
</evidence>
<keyword evidence="3" id="KW-1185">Reference proteome</keyword>
<gene>
    <name evidence="2" type="ORF">MFFC18_06340</name>
</gene>
<evidence type="ECO:0000313" key="3">
    <source>
        <dbReference type="Proteomes" id="UP000322214"/>
    </source>
</evidence>
<dbReference type="OrthoDB" id="1407035at2"/>
<dbReference type="EMBL" id="CP042912">
    <property type="protein sequence ID" value="QEG20783.1"/>
    <property type="molecule type" value="Genomic_DNA"/>
</dbReference>
<accession>A0A5B9PCA0</accession>
<dbReference type="Gene3D" id="3.40.50.300">
    <property type="entry name" value="P-loop containing nucleotide triphosphate hydrolases"/>
    <property type="match status" value="1"/>
</dbReference>
<keyword evidence="2" id="KW-0808">Transferase</keyword>
<dbReference type="SUPFAM" id="SSF52540">
    <property type="entry name" value="P-loop containing nucleoside triphosphate hydrolases"/>
    <property type="match status" value="1"/>
</dbReference>
<sequence>MRPYDPEKPILYTHIPKCAGTSVVRLLRDWFGKRYHKLNQDETRDIVLPRVETKDDRGCWLKNVKCVHGHFDHGRGYGLPYYYPEIDQYFTILRDPFDLVVSMYFFAKGRSARGQFWFRGEPVDLRDQFPNVESYVRTYPYWLFNHLPQDITLANYEQKLNDQFVYIGIFEDLQTSIDNLGLVLGKPQTQLPKFNVSTYDETVPESLRVQFYHDYPLLHRVYQFALERYRDPNVMPEQLRQSIVDAEQSADESSRDNGSPSYGVA</sequence>
<dbReference type="InterPro" id="IPR027417">
    <property type="entry name" value="P-loop_NTPase"/>
</dbReference>
<reference evidence="2 3" key="1">
    <citation type="submission" date="2019-08" db="EMBL/GenBank/DDBJ databases">
        <title>Deep-cultivation of Planctomycetes and their phenomic and genomic characterization uncovers novel biology.</title>
        <authorList>
            <person name="Wiegand S."/>
            <person name="Jogler M."/>
            <person name="Boedeker C."/>
            <person name="Pinto D."/>
            <person name="Vollmers J."/>
            <person name="Rivas-Marin E."/>
            <person name="Kohn T."/>
            <person name="Peeters S.H."/>
            <person name="Heuer A."/>
            <person name="Rast P."/>
            <person name="Oberbeckmann S."/>
            <person name="Bunk B."/>
            <person name="Jeske O."/>
            <person name="Meyerdierks A."/>
            <person name="Storesund J.E."/>
            <person name="Kallscheuer N."/>
            <person name="Luecker S."/>
            <person name="Lage O.M."/>
            <person name="Pohl T."/>
            <person name="Merkel B.J."/>
            <person name="Hornburger P."/>
            <person name="Mueller R.-W."/>
            <person name="Bruemmer F."/>
            <person name="Labrenz M."/>
            <person name="Spormann A.M."/>
            <person name="Op den Camp H."/>
            <person name="Overmann J."/>
            <person name="Amann R."/>
            <person name="Jetten M.S.M."/>
            <person name="Mascher T."/>
            <person name="Medema M.H."/>
            <person name="Devos D.P."/>
            <person name="Kaster A.-K."/>
            <person name="Ovreas L."/>
            <person name="Rohde M."/>
            <person name="Galperin M.Y."/>
            <person name="Jogler C."/>
        </authorList>
    </citation>
    <scope>NUCLEOTIDE SEQUENCE [LARGE SCALE GENOMIC DNA]</scope>
    <source>
        <strain evidence="2 3">FC18</strain>
    </source>
</reference>
<dbReference type="STRING" id="980251.GCA_001642875_03067"/>
<dbReference type="AlphaFoldDB" id="A0A5B9PCA0"/>
<organism evidence="2 3">
    <name type="scientific">Mariniblastus fucicola</name>
    <dbReference type="NCBI Taxonomy" id="980251"/>
    <lineage>
        <taxon>Bacteria</taxon>
        <taxon>Pseudomonadati</taxon>
        <taxon>Planctomycetota</taxon>
        <taxon>Planctomycetia</taxon>
        <taxon>Pirellulales</taxon>
        <taxon>Pirellulaceae</taxon>
        <taxon>Mariniblastus</taxon>
    </lineage>
</organism>
<dbReference type="RefSeq" id="WP_075085278.1">
    <property type="nucleotide sequence ID" value="NZ_CP042912.1"/>
</dbReference>
<dbReference type="KEGG" id="mff:MFFC18_06340"/>
<evidence type="ECO:0000256" key="1">
    <source>
        <dbReference type="SAM" id="MobiDB-lite"/>
    </source>
</evidence>
<protein>
    <submittedName>
        <fullName evidence="2">Sulfotransferase family protein</fullName>
    </submittedName>
</protein>
<name>A0A5B9PCA0_9BACT</name>
<dbReference type="Proteomes" id="UP000322214">
    <property type="component" value="Chromosome"/>
</dbReference>
<feature type="compositionally biased region" description="Polar residues" evidence="1">
    <location>
        <begin position="256"/>
        <end position="265"/>
    </location>
</feature>
<dbReference type="GO" id="GO:0016020">
    <property type="term" value="C:membrane"/>
    <property type="evidence" value="ECO:0007669"/>
    <property type="project" value="InterPro"/>
</dbReference>
<proteinExistence type="predicted"/>
<feature type="region of interest" description="Disordered" evidence="1">
    <location>
        <begin position="244"/>
        <end position="265"/>
    </location>
</feature>
<dbReference type="Pfam" id="PF03567">
    <property type="entry name" value="Sulfotransfer_2"/>
    <property type="match status" value="1"/>
</dbReference>